<evidence type="ECO:0000256" key="1">
    <source>
        <dbReference type="SAM" id="MobiDB-lite"/>
    </source>
</evidence>
<protein>
    <submittedName>
        <fullName evidence="2">Uncharacterized protein</fullName>
    </submittedName>
</protein>
<sequence>MASSVSWSKTCFVSSDIFALLSFELPFNLFRAWRTVSPGSRAFAILRLIFPISFDDRSCSSLSFFVTVEILSASCGSTSTLSSHASFSSFSRTYSTKFPASSK</sequence>
<accession>A0A7C8ZD88</accession>
<dbReference type="EMBL" id="GISG01118798">
    <property type="protein sequence ID" value="MBA4640374.1"/>
    <property type="molecule type" value="Transcribed_RNA"/>
</dbReference>
<reference evidence="2" key="2">
    <citation type="submission" date="2020-07" db="EMBL/GenBank/DDBJ databases">
        <authorList>
            <person name="Vera ALvarez R."/>
            <person name="Arias-Moreno D.M."/>
            <person name="Jimenez-Jacinto V."/>
            <person name="Jimenez-Bremont J.F."/>
            <person name="Swaminathan K."/>
            <person name="Moose S.P."/>
            <person name="Guerrero-Gonzalez M.L."/>
            <person name="Marino-Ramirez L."/>
            <person name="Landsman D."/>
            <person name="Rodriguez-Kessler M."/>
            <person name="Delgado-Sanchez P."/>
        </authorList>
    </citation>
    <scope>NUCLEOTIDE SEQUENCE</scope>
    <source>
        <tissue evidence="2">Cladode</tissue>
    </source>
</reference>
<evidence type="ECO:0000313" key="2">
    <source>
        <dbReference type="EMBL" id="MBA4640374.1"/>
    </source>
</evidence>
<proteinExistence type="predicted"/>
<feature type="compositionally biased region" description="Low complexity" evidence="1">
    <location>
        <begin position="78"/>
        <end position="96"/>
    </location>
</feature>
<reference evidence="2" key="1">
    <citation type="journal article" date="2013" name="J. Plant Res.">
        <title>Effect of fungi and light on seed germination of three Opuntia species from semiarid lands of central Mexico.</title>
        <authorList>
            <person name="Delgado-Sanchez P."/>
            <person name="Jimenez-Bremont J.F."/>
            <person name="Guerrero-Gonzalez Mde L."/>
            <person name="Flores J."/>
        </authorList>
    </citation>
    <scope>NUCLEOTIDE SEQUENCE</scope>
    <source>
        <tissue evidence="2">Cladode</tissue>
    </source>
</reference>
<feature type="region of interest" description="Disordered" evidence="1">
    <location>
        <begin position="78"/>
        <end position="103"/>
    </location>
</feature>
<organism evidence="2">
    <name type="scientific">Opuntia streptacantha</name>
    <name type="common">Prickly pear cactus</name>
    <name type="synonym">Opuntia cardona</name>
    <dbReference type="NCBI Taxonomy" id="393608"/>
    <lineage>
        <taxon>Eukaryota</taxon>
        <taxon>Viridiplantae</taxon>
        <taxon>Streptophyta</taxon>
        <taxon>Embryophyta</taxon>
        <taxon>Tracheophyta</taxon>
        <taxon>Spermatophyta</taxon>
        <taxon>Magnoliopsida</taxon>
        <taxon>eudicotyledons</taxon>
        <taxon>Gunneridae</taxon>
        <taxon>Pentapetalae</taxon>
        <taxon>Caryophyllales</taxon>
        <taxon>Cactineae</taxon>
        <taxon>Cactaceae</taxon>
        <taxon>Opuntioideae</taxon>
        <taxon>Opuntia</taxon>
    </lineage>
</organism>
<name>A0A7C8ZD88_OPUST</name>
<dbReference type="AlphaFoldDB" id="A0A7C8ZD88"/>